<protein>
    <submittedName>
        <fullName evidence="1">Uncharacterized protein</fullName>
    </submittedName>
</protein>
<sequence>MLFYKPYFSATSESEKARIKVYKKVRESVLFYKPYFSATSESEKARIKVHKKVRESVLFL</sequence>
<proteinExistence type="predicted"/>
<reference evidence="1 2" key="1">
    <citation type="submission" date="2014-12" db="EMBL/GenBank/DDBJ databases">
        <title>Draft genome sequences of 10 type strains of Lactococcus.</title>
        <authorList>
            <person name="Sun Z."/>
            <person name="Zhong Z."/>
            <person name="Liu W."/>
            <person name="Zhang W."/>
            <person name="Zhang H."/>
        </authorList>
    </citation>
    <scope>NUCLEOTIDE SEQUENCE [LARGE SCALE GENOMIC DNA]</scope>
    <source>
        <strain evidence="1 2">DSM 22330</strain>
    </source>
</reference>
<evidence type="ECO:0000313" key="1">
    <source>
        <dbReference type="EMBL" id="PCS02893.1"/>
    </source>
</evidence>
<evidence type="ECO:0000313" key="2">
    <source>
        <dbReference type="Proteomes" id="UP000218979"/>
    </source>
</evidence>
<name>A0ABX4I6G7_9LACT</name>
<organism evidence="1 2">
    <name type="scientific">Pseudolactococcus chungangensis CAU 28 = DSM 22330</name>
    <dbReference type="NCBI Taxonomy" id="1122154"/>
    <lineage>
        <taxon>Bacteria</taxon>
        <taxon>Bacillati</taxon>
        <taxon>Bacillota</taxon>
        <taxon>Bacilli</taxon>
        <taxon>Lactobacillales</taxon>
        <taxon>Streptococcaceae</taxon>
        <taxon>Pseudolactococcus</taxon>
    </lineage>
</organism>
<dbReference type="EMBL" id="JXJT01000012">
    <property type="protein sequence ID" value="PCS02893.1"/>
    <property type="molecule type" value="Genomic_DNA"/>
</dbReference>
<gene>
    <name evidence="1" type="ORF">RR45_GL000406</name>
</gene>
<comment type="caution">
    <text evidence="1">The sequence shown here is derived from an EMBL/GenBank/DDBJ whole genome shotgun (WGS) entry which is preliminary data.</text>
</comment>
<accession>A0ABX4I6G7</accession>
<keyword evidence="2" id="KW-1185">Reference proteome</keyword>
<dbReference type="Proteomes" id="UP000218979">
    <property type="component" value="Unassembled WGS sequence"/>
</dbReference>